<accession>A0A7R9KDF7</accession>
<sequence>MATSCTARGVPDGRCYHKHQWGDCVNASVCCDGEYVIARHMCGGNSLCCLGAVTDKCKGRHRSDSKGVDSTVWSYRSLTRISSLIVCRNVREPVVEQAIVYTVSALQDREYYHQMSAKVGSDLTRATGQQWYAIVGAANSYDMYLKPFAAYILISIQELELMLFSTNVSDSYGADYDGPDYYGAPGGDDYPDVGHNVAVGPAHRMLDTGPSIAIIRNELNDTQREFTVRTIDFAFNVCANSYTCVTYKTVGALNQQYVAHNRADSMSGTDAGPDNQWQCIVTSNTATDQLVVGVDYMSSSLLDVIYGNRHRVVVFKVEHVHRVQKSELTEWDLIKSARKSIQLNKTIIMDQNLMAPANHGRLNSRSLPFPAFKQPQSLTALAMKDIRRAVMTQTKYWSICQRLTHGGDIPGQLWWAECVAGAQHTFSRAVADNRYDKHYLIVKMDSLVIILFQKVPDAIVESKHIRAG</sequence>
<gene>
    <name evidence="1" type="ORF">OSB1V03_LOCUS1269</name>
</gene>
<name>A0A7R9KDF7_9ACAR</name>
<evidence type="ECO:0000313" key="1">
    <source>
        <dbReference type="EMBL" id="CAD7620788.1"/>
    </source>
</evidence>
<evidence type="ECO:0000313" key="2">
    <source>
        <dbReference type="Proteomes" id="UP000759131"/>
    </source>
</evidence>
<protein>
    <submittedName>
        <fullName evidence="1">Uncharacterized protein</fullName>
    </submittedName>
</protein>
<dbReference type="EMBL" id="OC854925">
    <property type="protein sequence ID" value="CAD7620788.1"/>
    <property type="molecule type" value="Genomic_DNA"/>
</dbReference>
<reference evidence="1" key="1">
    <citation type="submission" date="2020-11" db="EMBL/GenBank/DDBJ databases">
        <authorList>
            <person name="Tran Van P."/>
        </authorList>
    </citation>
    <scope>NUCLEOTIDE SEQUENCE</scope>
</reference>
<dbReference type="EMBL" id="CAJPIZ010000350">
    <property type="protein sequence ID" value="CAG2101218.1"/>
    <property type="molecule type" value="Genomic_DNA"/>
</dbReference>
<proteinExistence type="predicted"/>
<dbReference type="Proteomes" id="UP000759131">
    <property type="component" value="Unassembled WGS sequence"/>
</dbReference>
<keyword evidence="2" id="KW-1185">Reference proteome</keyword>
<dbReference type="OrthoDB" id="10533565at2759"/>
<dbReference type="AlphaFoldDB" id="A0A7R9KDF7"/>
<organism evidence="1">
    <name type="scientific">Medioppia subpectinata</name>
    <dbReference type="NCBI Taxonomy" id="1979941"/>
    <lineage>
        <taxon>Eukaryota</taxon>
        <taxon>Metazoa</taxon>
        <taxon>Ecdysozoa</taxon>
        <taxon>Arthropoda</taxon>
        <taxon>Chelicerata</taxon>
        <taxon>Arachnida</taxon>
        <taxon>Acari</taxon>
        <taxon>Acariformes</taxon>
        <taxon>Sarcoptiformes</taxon>
        <taxon>Oribatida</taxon>
        <taxon>Brachypylina</taxon>
        <taxon>Oppioidea</taxon>
        <taxon>Oppiidae</taxon>
        <taxon>Medioppia</taxon>
    </lineage>
</organism>